<comment type="caution">
    <text evidence="2">The sequence shown here is derived from an EMBL/GenBank/DDBJ whole genome shotgun (WGS) entry which is preliminary data.</text>
</comment>
<dbReference type="InterPro" id="IPR012338">
    <property type="entry name" value="Beta-lactam/transpept-like"/>
</dbReference>
<evidence type="ECO:0000259" key="1">
    <source>
        <dbReference type="Pfam" id="PF00144"/>
    </source>
</evidence>
<protein>
    <submittedName>
        <fullName evidence="2">Class A beta-lactamase-related serine hydrolase</fullName>
    </submittedName>
</protein>
<dbReference type="RefSeq" id="WP_135624425.1">
    <property type="nucleotide sequence ID" value="NZ_RQGD01000035.1"/>
</dbReference>
<reference evidence="2" key="1">
    <citation type="journal article" date="2019" name="PLoS Negl. Trop. Dis.">
        <title>Revisiting the worldwide diversity of Leptospira species in the environment.</title>
        <authorList>
            <person name="Vincent A.T."/>
            <person name="Schiettekatte O."/>
            <person name="Bourhy P."/>
            <person name="Veyrier F.J."/>
            <person name="Picardeau M."/>
        </authorList>
    </citation>
    <scope>NUCLEOTIDE SEQUENCE [LARGE SCALE GENOMIC DNA]</scope>
    <source>
        <strain evidence="2">201702476</strain>
    </source>
</reference>
<accession>A0A4R9JWE0</accession>
<dbReference type="AlphaFoldDB" id="A0A4R9JWE0"/>
<sequence>MKLTQILNFSLACLLTFHCQITDKKEAESEIEKKFLSAVTNQDNIKNASLLVHSDKLQLHVSRSFGTVFDGKTEIPAVPIQPFHTASIGKMFTSVLILKEIEKGKLSFDTKIINILGQEFLKGLFVFEGTDHADKVTIKQLLNHTSGMADYFESTDETNKNAKAVIGEISKNPNQFWKPNDLVEFTRKYQKAIGKPGETFAYSDTGYVLLGLILEKLNKQTLEDQLKVKIFAPLQMNSTYMHLRSQPISENQLPLSHMFLGEQDVTNFKSISADWAGGGLVSTTEDLLKFQKALVSGRLISSKMYEEMKGTYPFHDGIFYGLGLMTVDYGEMLFLMKGTPLLYGHSGLLSTLCFYAPEYDTHIIANFGSTDHIDDAFEMMFHLMRILKDVNTLKQ</sequence>
<dbReference type="SUPFAM" id="SSF56601">
    <property type="entry name" value="beta-lactamase/transpeptidase-like"/>
    <property type="match status" value="1"/>
</dbReference>
<feature type="domain" description="Beta-lactamase-related" evidence="1">
    <location>
        <begin position="58"/>
        <end position="364"/>
    </location>
</feature>
<evidence type="ECO:0000313" key="3">
    <source>
        <dbReference type="Proteomes" id="UP000297693"/>
    </source>
</evidence>
<organism evidence="2 3">
    <name type="scientific">Leptospira ognonensis</name>
    <dbReference type="NCBI Taxonomy" id="2484945"/>
    <lineage>
        <taxon>Bacteria</taxon>
        <taxon>Pseudomonadati</taxon>
        <taxon>Spirochaetota</taxon>
        <taxon>Spirochaetia</taxon>
        <taxon>Leptospirales</taxon>
        <taxon>Leptospiraceae</taxon>
        <taxon>Leptospira</taxon>
    </lineage>
</organism>
<evidence type="ECO:0000313" key="2">
    <source>
        <dbReference type="EMBL" id="TGL57303.1"/>
    </source>
</evidence>
<dbReference type="PANTHER" id="PTHR46825:SF7">
    <property type="entry name" value="D-ALANYL-D-ALANINE CARBOXYPEPTIDASE"/>
    <property type="match status" value="1"/>
</dbReference>
<gene>
    <name evidence="2" type="ORF">EHQ58_13480</name>
</gene>
<dbReference type="EMBL" id="RQGD01000035">
    <property type="protein sequence ID" value="TGL57303.1"/>
    <property type="molecule type" value="Genomic_DNA"/>
</dbReference>
<keyword evidence="2" id="KW-0378">Hydrolase</keyword>
<dbReference type="InterPro" id="IPR050491">
    <property type="entry name" value="AmpC-like"/>
</dbReference>
<dbReference type="Pfam" id="PF00144">
    <property type="entry name" value="Beta-lactamase"/>
    <property type="match status" value="1"/>
</dbReference>
<keyword evidence="3" id="KW-1185">Reference proteome</keyword>
<dbReference type="GO" id="GO:0016787">
    <property type="term" value="F:hydrolase activity"/>
    <property type="evidence" value="ECO:0007669"/>
    <property type="project" value="UniProtKB-KW"/>
</dbReference>
<dbReference type="InterPro" id="IPR001466">
    <property type="entry name" value="Beta-lactam-related"/>
</dbReference>
<dbReference type="OrthoDB" id="9803467at2"/>
<dbReference type="Gene3D" id="3.40.710.10">
    <property type="entry name" value="DD-peptidase/beta-lactamase superfamily"/>
    <property type="match status" value="1"/>
</dbReference>
<dbReference type="PANTHER" id="PTHR46825">
    <property type="entry name" value="D-ALANYL-D-ALANINE-CARBOXYPEPTIDASE/ENDOPEPTIDASE AMPH"/>
    <property type="match status" value="1"/>
</dbReference>
<proteinExistence type="predicted"/>
<name>A0A4R9JWE0_9LEPT</name>
<dbReference type="Proteomes" id="UP000297693">
    <property type="component" value="Unassembled WGS sequence"/>
</dbReference>